<feature type="region of interest" description="Disordered" evidence="7">
    <location>
        <begin position="1"/>
        <end position="44"/>
    </location>
</feature>
<dbReference type="Gene3D" id="3.30.40.10">
    <property type="entry name" value="Zinc/RING finger domain, C3HC4 (zinc finger)"/>
    <property type="match status" value="1"/>
</dbReference>
<evidence type="ECO:0000313" key="9">
    <source>
        <dbReference type="EMBL" id="RYO90489.1"/>
    </source>
</evidence>
<accession>A0ABY0HDF4</accession>
<reference evidence="9 10" key="1">
    <citation type="submission" date="2018-06" db="EMBL/GenBank/DDBJ databases">
        <title>Complete Genomes of Monosporascus.</title>
        <authorList>
            <person name="Robinson A.J."/>
            <person name="Natvig D.O."/>
        </authorList>
    </citation>
    <scope>NUCLEOTIDE SEQUENCE [LARGE SCALE GENOMIC DNA]</scope>
    <source>
        <strain evidence="9 10">CBS 609.92</strain>
    </source>
</reference>
<keyword evidence="3" id="KW-0677">Repeat</keyword>
<keyword evidence="4" id="KW-0863">Zinc-finger</keyword>
<dbReference type="CDD" id="cd20336">
    <property type="entry name" value="Rcat_RBR"/>
    <property type="match status" value="1"/>
</dbReference>
<comment type="caution">
    <text evidence="9">The sequence shown here is derived from an EMBL/GenBank/DDBJ whole genome shotgun (WGS) entry which is preliminary data.</text>
</comment>
<evidence type="ECO:0000256" key="7">
    <source>
        <dbReference type="SAM" id="MobiDB-lite"/>
    </source>
</evidence>
<keyword evidence="2" id="KW-0479">Metal-binding</keyword>
<feature type="domain" description="RING-type" evidence="8">
    <location>
        <begin position="219"/>
        <end position="389"/>
    </location>
</feature>
<keyword evidence="1" id="KW-0808">Transferase</keyword>
<dbReference type="InterPro" id="IPR044066">
    <property type="entry name" value="TRIAD_supradom"/>
</dbReference>
<dbReference type="InterPro" id="IPR031127">
    <property type="entry name" value="E3_UB_ligase_RBR"/>
</dbReference>
<proteinExistence type="predicted"/>
<dbReference type="InterPro" id="IPR013083">
    <property type="entry name" value="Znf_RING/FYVE/PHD"/>
</dbReference>
<organism evidence="9 10">
    <name type="scientific">Monosporascus cannonballus</name>
    <dbReference type="NCBI Taxonomy" id="155416"/>
    <lineage>
        <taxon>Eukaryota</taxon>
        <taxon>Fungi</taxon>
        <taxon>Dikarya</taxon>
        <taxon>Ascomycota</taxon>
        <taxon>Pezizomycotina</taxon>
        <taxon>Sordariomycetes</taxon>
        <taxon>Xylariomycetidae</taxon>
        <taxon>Xylariales</taxon>
        <taxon>Xylariales incertae sedis</taxon>
        <taxon>Monosporascus</taxon>
    </lineage>
</organism>
<keyword evidence="6" id="KW-0862">Zinc</keyword>
<dbReference type="Gene3D" id="1.20.120.1750">
    <property type="match status" value="1"/>
</dbReference>
<evidence type="ECO:0000256" key="4">
    <source>
        <dbReference type="ARBA" id="ARBA00022771"/>
    </source>
</evidence>
<evidence type="ECO:0000256" key="1">
    <source>
        <dbReference type="ARBA" id="ARBA00022679"/>
    </source>
</evidence>
<dbReference type="PROSITE" id="PS51873">
    <property type="entry name" value="TRIAD"/>
    <property type="match status" value="1"/>
</dbReference>
<dbReference type="PANTHER" id="PTHR11685">
    <property type="entry name" value="RBR FAMILY RING FINGER AND IBR DOMAIN-CONTAINING"/>
    <property type="match status" value="1"/>
</dbReference>
<sequence length="389" mass="43212">MRRMRDFGTALFSGPTSTGAQQEGNGTEAAEEHVPGQSSGTEPVRLEVGVPDAHRLEAQAHFARRRMIFRRDQQREQDGVDEAVGASAARPDITTAAQNGATHAHTARGVFDRPEVRTAIERARPGLSLSPRFWDHVRDWERMGDAFSTNGRPSFWDSIERFVQNRRPDAMEEIWNLRRDIYGMSAGPYQPLQQAAAAPSTQTPTIAGRTHVVHLNPPAKADCTACLDSFPPRDMVRLDCGHAHCPACLEANARSSLNTQPFTPAKCCRVIPTDSFRHLPALTEDEVKTYIAKVEELTSTQQKLYCFDCAAFIPSSSRKKRSGECERCGKKTCKACLGKSHFGPCDREKLTETRKGEENVYRLAESKGWKKCPNCLNIVQKGGGCNHMQ</sequence>
<evidence type="ECO:0000256" key="2">
    <source>
        <dbReference type="ARBA" id="ARBA00022723"/>
    </source>
</evidence>
<evidence type="ECO:0000256" key="6">
    <source>
        <dbReference type="ARBA" id="ARBA00022833"/>
    </source>
</evidence>
<gene>
    <name evidence="9" type="ORF">DL762_002624</name>
</gene>
<evidence type="ECO:0000256" key="5">
    <source>
        <dbReference type="ARBA" id="ARBA00022786"/>
    </source>
</evidence>
<evidence type="ECO:0000256" key="3">
    <source>
        <dbReference type="ARBA" id="ARBA00022737"/>
    </source>
</evidence>
<name>A0ABY0HDF4_9PEZI</name>
<keyword evidence="5" id="KW-0833">Ubl conjugation pathway</keyword>
<dbReference type="SUPFAM" id="SSF57850">
    <property type="entry name" value="RING/U-box"/>
    <property type="match status" value="2"/>
</dbReference>
<keyword evidence="10" id="KW-1185">Reference proteome</keyword>
<protein>
    <recommendedName>
        <fullName evidence="8">RING-type domain-containing protein</fullName>
    </recommendedName>
</protein>
<dbReference type="EMBL" id="QJNS01000055">
    <property type="protein sequence ID" value="RYO90489.1"/>
    <property type="molecule type" value="Genomic_DNA"/>
</dbReference>
<dbReference type="Proteomes" id="UP000294003">
    <property type="component" value="Unassembled WGS sequence"/>
</dbReference>
<feature type="compositionally biased region" description="Polar residues" evidence="7">
    <location>
        <begin position="14"/>
        <end position="25"/>
    </location>
</feature>
<evidence type="ECO:0000313" key="10">
    <source>
        <dbReference type="Proteomes" id="UP000294003"/>
    </source>
</evidence>
<evidence type="ECO:0000259" key="8">
    <source>
        <dbReference type="PROSITE" id="PS51873"/>
    </source>
</evidence>